<protein>
    <submittedName>
        <fullName evidence="5">Putative ABC transporter ATP-binding protein YknY</fullName>
    </submittedName>
</protein>
<dbReference type="Proteomes" id="UP000580568">
    <property type="component" value="Unassembled WGS sequence"/>
</dbReference>
<dbReference type="InterPro" id="IPR003593">
    <property type="entry name" value="AAA+_ATPase"/>
</dbReference>
<keyword evidence="2" id="KW-0547">Nucleotide-binding</keyword>
<dbReference type="InterPro" id="IPR003439">
    <property type="entry name" value="ABC_transporter-like_ATP-bd"/>
</dbReference>
<sequence length="232" mass="25681">MIEIKELSKVYRMGKEKVIALNKVSFNIQDGEFVAIVGPSGSGKSTLMHLVGGLDTPTKGSIEVDGKDIAKLKDKDMAKYRNEKIGFVFQAFNLENTQTALENVMMPLIFSGVGKKERKERALKALELVGLSDKVKHKPTEMSGGQRQRVSIARAIVNNPQIVFADEPTGNLDSKTGENIMNLFQELNDKGYTIIMVTHNQVEAQKAKRMIKIMDGVITDDLVTERGIENAI</sequence>
<dbReference type="AlphaFoldDB" id="A0A6V8SGQ8"/>
<gene>
    <name evidence="5" type="ORF">bsdtw1_00375</name>
</gene>
<keyword evidence="3 5" id="KW-0067">ATP-binding</keyword>
<comment type="caution">
    <text evidence="5">The sequence shown here is derived from an EMBL/GenBank/DDBJ whole genome shotgun (WGS) entry which is preliminary data.</text>
</comment>
<keyword evidence="6" id="KW-1185">Reference proteome</keyword>
<dbReference type="InterPro" id="IPR027417">
    <property type="entry name" value="P-loop_NTPase"/>
</dbReference>
<evidence type="ECO:0000313" key="6">
    <source>
        <dbReference type="Proteomes" id="UP000580568"/>
    </source>
</evidence>
<organism evidence="5 6">
    <name type="scientific">Clostridium fungisolvens</name>
    <dbReference type="NCBI Taxonomy" id="1604897"/>
    <lineage>
        <taxon>Bacteria</taxon>
        <taxon>Bacillati</taxon>
        <taxon>Bacillota</taxon>
        <taxon>Clostridia</taxon>
        <taxon>Eubacteriales</taxon>
        <taxon>Clostridiaceae</taxon>
        <taxon>Clostridium</taxon>
    </lineage>
</organism>
<dbReference type="InterPro" id="IPR017871">
    <property type="entry name" value="ABC_transporter-like_CS"/>
</dbReference>
<dbReference type="GO" id="GO:0022857">
    <property type="term" value="F:transmembrane transporter activity"/>
    <property type="evidence" value="ECO:0007669"/>
    <property type="project" value="TreeGrafter"/>
</dbReference>
<dbReference type="InterPro" id="IPR015854">
    <property type="entry name" value="ABC_transpr_LolD-like"/>
</dbReference>
<dbReference type="InterPro" id="IPR017911">
    <property type="entry name" value="MacB-like_ATP-bd"/>
</dbReference>
<feature type="domain" description="ABC transporter" evidence="4">
    <location>
        <begin position="2"/>
        <end position="232"/>
    </location>
</feature>
<dbReference type="GO" id="GO:0005524">
    <property type="term" value="F:ATP binding"/>
    <property type="evidence" value="ECO:0007669"/>
    <property type="project" value="UniProtKB-KW"/>
</dbReference>
<dbReference type="PANTHER" id="PTHR24220">
    <property type="entry name" value="IMPORT ATP-BINDING PROTEIN"/>
    <property type="match status" value="1"/>
</dbReference>
<evidence type="ECO:0000313" key="5">
    <source>
        <dbReference type="EMBL" id="GFP74328.1"/>
    </source>
</evidence>
<dbReference type="PROSITE" id="PS50893">
    <property type="entry name" value="ABC_TRANSPORTER_2"/>
    <property type="match status" value="1"/>
</dbReference>
<evidence type="ECO:0000259" key="4">
    <source>
        <dbReference type="PROSITE" id="PS50893"/>
    </source>
</evidence>
<dbReference type="FunFam" id="3.40.50.300:FF:000032">
    <property type="entry name" value="Export ABC transporter ATP-binding protein"/>
    <property type="match status" value="1"/>
</dbReference>
<dbReference type="GO" id="GO:0016887">
    <property type="term" value="F:ATP hydrolysis activity"/>
    <property type="evidence" value="ECO:0007669"/>
    <property type="project" value="InterPro"/>
</dbReference>
<dbReference type="Pfam" id="PF00005">
    <property type="entry name" value="ABC_tran"/>
    <property type="match status" value="1"/>
</dbReference>
<dbReference type="CDD" id="cd03255">
    <property type="entry name" value="ABC_MJ0796_LolCDE_FtsE"/>
    <property type="match status" value="1"/>
</dbReference>
<dbReference type="SMART" id="SM00382">
    <property type="entry name" value="AAA"/>
    <property type="match status" value="1"/>
</dbReference>
<dbReference type="PANTHER" id="PTHR24220:SF86">
    <property type="entry name" value="ABC TRANSPORTER ABCH.1"/>
    <property type="match status" value="1"/>
</dbReference>
<dbReference type="Gene3D" id="3.40.50.300">
    <property type="entry name" value="P-loop containing nucleotide triphosphate hydrolases"/>
    <property type="match status" value="1"/>
</dbReference>
<dbReference type="PROSITE" id="PS00211">
    <property type="entry name" value="ABC_TRANSPORTER_1"/>
    <property type="match status" value="1"/>
</dbReference>
<dbReference type="GO" id="GO:0098796">
    <property type="term" value="C:membrane protein complex"/>
    <property type="evidence" value="ECO:0007669"/>
    <property type="project" value="UniProtKB-ARBA"/>
</dbReference>
<evidence type="ECO:0000256" key="2">
    <source>
        <dbReference type="ARBA" id="ARBA00022741"/>
    </source>
</evidence>
<proteinExistence type="predicted"/>
<evidence type="ECO:0000256" key="1">
    <source>
        <dbReference type="ARBA" id="ARBA00022448"/>
    </source>
</evidence>
<evidence type="ECO:0000256" key="3">
    <source>
        <dbReference type="ARBA" id="ARBA00022840"/>
    </source>
</evidence>
<dbReference type="GO" id="GO:0005886">
    <property type="term" value="C:plasma membrane"/>
    <property type="evidence" value="ECO:0007669"/>
    <property type="project" value="TreeGrafter"/>
</dbReference>
<keyword evidence="1" id="KW-0813">Transport</keyword>
<name>A0A6V8SGQ8_9CLOT</name>
<accession>A0A6V8SGQ8</accession>
<reference evidence="5 6" key="1">
    <citation type="submission" date="2020-07" db="EMBL/GenBank/DDBJ databases">
        <title>A new beta-1,3-glucan-decomposing anaerobic bacterium isolated from anoxic soil subjected to biological soil disinfestation.</title>
        <authorList>
            <person name="Ueki A."/>
            <person name="Tonouchi A."/>
        </authorList>
    </citation>
    <scope>NUCLEOTIDE SEQUENCE [LARGE SCALE GENOMIC DNA]</scope>
    <source>
        <strain evidence="5 6">TW1</strain>
    </source>
</reference>
<dbReference type="EMBL" id="BLZR01000001">
    <property type="protein sequence ID" value="GFP74328.1"/>
    <property type="molecule type" value="Genomic_DNA"/>
</dbReference>
<dbReference type="SUPFAM" id="SSF52540">
    <property type="entry name" value="P-loop containing nucleoside triphosphate hydrolases"/>
    <property type="match status" value="1"/>
</dbReference>
<dbReference type="RefSeq" id="WP_183275890.1">
    <property type="nucleotide sequence ID" value="NZ_BLZR01000001.1"/>
</dbReference>